<keyword evidence="1" id="KW-1133">Transmembrane helix</keyword>
<accession>A0ABT7QVB5</accession>
<protein>
    <submittedName>
        <fullName evidence="2">Uncharacterized protein</fullName>
    </submittedName>
</protein>
<evidence type="ECO:0000256" key="1">
    <source>
        <dbReference type="SAM" id="Phobius"/>
    </source>
</evidence>
<dbReference type="RefSeq" id="WP_289412053.1">
    <property type="nucleotide sequence ID" value="NZ_JAQIBD010000001.1"/>
</dbReference>
<feature type="transmembrane region" description="Helical" evidence="1">
    <location>
        <begin position="72"/>
        <end position="91"/>
    </location>
</feature>
<comment type="caution">
    <text evidence="2">The sequence shown here is derived from an EMBL/GenBank/DDBJ whole genome shotgun (WGS) entry which is preliminary data.</text>
</comment>
<proteinExistence type="predicted"/>
<organism evidence="2 3">
    <name type="scientific">Sulfurovum zhangzhouensis</name>
    <dbReference type="NCBI Taxonomy" id="3019067"/>
    <lineage>
        <taxon>Bacteria</taxon>
        <taxon>Pseudomonadati</taxon>
        <taxon>Campylobacterota</taxon>
        <taxon>Epsilonproteobacteria</taxon>
        <taxon>Campylobacterales</taxon>
        <taxon>Sulfurovaceae</taxon>
        <taxon>Sulfurovum</taxon>
    </lineage>
</organism>
<evidence type="ECO:0000313" key="2">
    <source>
        <dbReference type="EMBL" id="MDM5270777.1"/>
    </source>
</evidence>
<keyword evidence="3" id="KW-1185">Reference proteome</keyword>
<keyword evidence="1" id="KW-0812">Transmembrane</keyword>
<dbReference type="Proteomes" id="UP001169069">
    <property type="component" value="Unassembled WGS sequence"/>
</dbReference>
<name>A0ABT7QVB5_9BACT</name>
<evidence type="ECO:0000313" key="3">
    <source>
        <dbReference type="Proteomes" id="UP001169069"/>
    </source>
</evidence>
<dbReference type="EMBL" id="JAQIBD010000001">
    <property type="protein sequence ID" value="MDM5270777.1"/>
    <property type="molecule type" value="Genomic_DNA"/>
</dbReference>
<feature type="transmembrane region" description="Helical" evidence="1">
    <location>
        <begin position="12"/>
        <end position="34"/>
    </location>
</feature>
<gene>
    <name evidence="2" type="ORF">PGH07_01145</name>
</gene>
<reference evidence="2" key="1">
    <citation type="submission" date="2023-01" db="EMBL/GenBank/DDBJ databases">
        <title>Sulfurovum sp. zt1-1 genome assembly.</title>
        <authorList>
            <person name="Wang J."/>
        </authorList>
    </citation>
    <scope>NUCLEOTIDE SEQUENCE</scope>
    <source>
        <strain evidence="2">Zt1-1</strain>
    </source>
</reference>
<sequence length="332" mass="39055">MSKKSKGFVKKYWVYIIIVTMLLIIAAISIDVWYSDGNIIAKQINIFENNSTKIVNTYKYEYEYPFLKVLSIFLYSFAMSLLISLFILKVIQKDDDKIREKKDERRKDELFRNVFSGVFNRLVPNEIFDAIKSDILQAQVIRKNVRWIYDFKVEDGQLVLYRNVMYELHNISKKNAKELFSYIYSATDYTETSILFLKWHKNGDIENTFVAYDISEHDESTLEHLEKSGDYEQVKHDIEVIPDEIINLNFKSKEIFKNNSKFIHEAHFSTACSIGWELEVNYPEGYEFGIIPMFNANLIPIVDDVDRKKYEYSGAILVGQGIEFTLKCKNIE</sequence>
<keyword evidence="1" id="KW-0472">Membrane</keyword>